<keyword evidence="8" id="KW-1185">Reference proteome</keyword>
<feature type="region of interest" description="Disordered" evidence="6">
    <location>
        <begin position="174"/>
        <end position="202"/>
    </location>
</feature>
<dbReference type="InterPro" id="IPR001806">
    <property type="entry name" value="Small_GTPase"/>
</dbReference>
<dbReference type="InterPro" id="IPR025662">
    <property type="entry name" value="Sigma_54_int_dom_ATP-bd_1"/>
</dbReference>
<evidence type="ECO:0000256" key="3">
    <source>
        <dbReference type="ARBA" id="ARBA00022927"/>
    </source>
</evidence>
<dbReference type="Gene3D" id="3.40.50.300">
    <property type="entry name" value="P-loop containing nucleotide triphosphate hydrolases"/>
    <property type="match status" value="1"/>
</dbReference>
<dbReference type="PROSITE" id="PS00675">
    <property type="entry name" value="SIGMA54_INTERACT_1"/>
    <property type="match status" value="1"/>
</dbReference>
<dbReference type="SMART" id="SM00176">
    <property type="entry name" value="RAN"/>
    <property type="match status" value="1"/>
</dbReference>
<proteinExistence type="predicted"/>
<dbReference type="FunFam" id="3.40.50.300:FF:001129">
    <property type="entry name" value="ras-related protein Rab-44 isoform X2"/>
    <property type="match status" value="1"/>
</dbReference>
<evidence type="ECO:0000256" key="4">
    <source>
        <dbReference type="ARBA" id="ARBA00023134"/>
    </source>
</evidence>
<keyword evidence="3" id="KW-0653">Protein transport</keyword>
<organism evidence="7 8">
    <name type="scientific">Fasciola hepatica</name>
    <name type="common">Liver fluke</name>
    <dbReference type="NCBI Taxonomy" id="6192"/>
    <lineage>
        <taxon>Eukaryota</taxon>
        <taxon>Metazoa</taxon>
        <taxon>Spiralia</taxon>
        <taxon>Lophotrochozoa</taxon>
        <taxon>Platyhelminthes</taxon>
        <taxon>Trematoda</taxon>
        <taxon>Digenea</taxon>
        <taxon>Plagiorchiida</taxon>
        <taxon>Echinostomata</taxon>
        <taxon>Echinostomatoidea</taxon>
        <taxon>Fasciolidae</taxon>
        <taxon>Fasciola</taxon>
    </lineage>
</organism>
<dbReference type="InterPro" id="IPR005225">
    <property type="entry name" value="Small_GTP-bd"/>
</dbReference>
<keyword evidence="5" id="KW-0449">Lipoprotein</keyword>
<keyword evidence="1" id="KW-0813">Transport</keyword>
<evidence type="ECO:0000256" key="6">
    <source>
        <dbReference type="SAM" id="MobiDB-lite"/>
    </source>
</evidence>
<evidence type="ECO:0000256" key="1">
    <source>
        <dbReference type="ARBA" id="ARBA00022448"/>
    </source>
</evidence>
<dbReference type="AlphaFoldDB" id="A0A4E0QWX8"/>
<dbReference type="EMBL" id="JXXN02007785">
    <property type="protein sequence ID" value="THD18984.1"/>
    <property type="molecule type" value="Genomic_DNA"/>
</dbReference>
<evidence type="ECO:0000313" key="8">
    <source>
        <dbReference type="Proteomes" id="UP000230066"/>
    </source>
</evidence>
<protein>
    <submittedName>
        <fullName evidence="7">RAB18 member Ras oncogene family</fullName>
    </submittedName>
</protein>
<dbReference type="Pfam" id="PF00071">
    <property type="entry name" value="Ras"/>
    <property type="match status" value="1"/>
</dbReference>
<dbReference type="PROSITE" id="PS51421">
    <property type="entry name" value="RAS"/>
    <property type="match status" value="1"/>
</dbReference>
<dbReference type="PANTHER" id="PTHR47977">
    <property type="entry name" value="RAS-RELATED PROTEIN RAB"/>
    <property type="match status" value="1"/>
</dbReference>
<dbReference type="PRINTS" id="PR00449">
    <property type="entry name" value="RASTRNSFRMNG"/>
</dbReference>
<dbReference type="GO" id="GO:0015031">
    <property type="term" value="P:protein transport"/>
    <property type="evidence" value="ECO:0007669"/>
    <property type="project" value="UniProtKB-KW"/>
</dbReference>
<reference evidence="7" key="1">
    <citation type="submission" date="2019-03" db="EMBL/GenBank/DDBJ databases">
        <title>Improved annotation for the trematode Fasciola hepatica.</title>
        <authorList>
            <person name="Choi Y.-J."/>
            <person name="Martin J."/>
            <person name="Mitreva M."/>
        </authorList>
    </citation>
    <scope>NUCLEOTIDE SEQUENCE [LARGE SCALE GENOMIC DNA]</scope>
</reference>
<sequence length="202" mass="22836">MSESEPIRIKLLLLGDSGVGKSSLARRFVEKKFFTDELPTIGFDFKPLNMMIDGEMVQFNIWDTAGSERFNGSLTPSFYRGANGAFYVYDLTSSKSLNSIKYWLEQSEQFTDQNLVKMLIGNKVDLEDRQVTKREGSEFARSIGMIFLETSARTDENVQDAFVELARKILQDPEFRASQAPKRTVSMESSEPPPPSQNSCVC</sequence>
<keyword evidence="2" id="KW-0547">Nucleotide-binding</keyword>
<accession>A0A4E0QWX8</accession>
<dbReference type="SUPFAM" id="SSF52540">
    <property type="entry name" value="P-loop containing nucleoside triphosphate hydrolases"/>
    <property type="match status" value="1"/>
</dbReference>
<comment type="caution">
    <text evidence="7">The sequence shown here is derived from an EMBL/GenBank/DDBJ whole genome shotgun (WGS) entry which is preliminary data.</text>
</comment>
<evidence type="ECO:0000256" key="2">
    <source>
        <dbReference type="ARBA" id="ARBA00022741"/>
    </source>
</evidence>
<evidence type="ECO:0000256" key="5">
    <source>
        <dbReference type="ARBA" id="ARBA00023288"/>
    </source>
</evidence>
<evidence type="ECO:0000313" key="7">
    <source>
        <dbReference type="EMBL" id="THD18984.1"/>
    </source>
</evidence>
<dbReference type="Proteomes" id="UP000230066">
    <property type="component" value="Unassembled WGS sequence"/>
</dbReference>
<dbReference type="PROSITE" id="PS51419">
    <property type="entry name" value="RAB"/>
    <property type="match status" value="1"/>
</dbReference>
<gene>
    <name evidence="7" type="ORF">D915_010211</name>
</gene>
<dbReference type="GO" id="GO:0003924">
    <property type="term" value="F:GTPase activity"/>
    <property type="evidence" value="ECO:0007669"/>
    <property type="project" value="InterPro"/>
</dbReference>
<dbReference type="InterPro" id="IPR027417">
    <property type="entry name" value="P-loop_NTPase"/>
</dbReference>
<dbReference type="NCBIfam" id="TIGR00231">
    <property type="entry name" value="small_GTP"/>
    <property type="match status" value="1"/>
</dbReference>
<dbReference type="CDD" id="cd00154">
    <property type="entry name" value="Rab"/>
    <property type="match status" value="1"/>
</dbReference>
<dbReference type="SMART" id="SM00174">
    <property type="entry name" value="RHO"/>
    <property type="match status" value="1"/>
</dbReference>
<dbReference type="InterPro" id="IPR050227">
    <property type="entry name" value="Rab"/>
</dbReference>
<dbReference type="GO" id="GO:0005525">
    <property type="term" value="F:GTP binding"/>
    <property type="evidence" value="ECO:0007669"/>
    <property type="project" value="UniProtKB-KW"/>
</dbReference>
<keyword evidence="4" id="KW-0342">GTP-binding</keyword>
<dbReference type="SMART" id="SM00175">
    <property type="entry name" value="RAB"/>
    <property type="match status" value="1"/>
</dbReference>
<dbReference type="SMART" id="SM00173">
    <property type="entry name" value="RAS"/>
    <property type="match status" value="1"/>
</dbReference>
<name>A0A4E0QWX8_FASHE</name>